<evidence type="ECO:0000256" key="3">
    <source>
        <dbReference type="ARBA" id="ARBA00012027"/>
    </source>
</evidence>
<dbReference type="AlphaFoldDB" id="A0A3M8R6P1"/>
<dbReference type="CDD" id="cd09170">
    <property type="entry name" value="PLDc_Nuc"/>
    <property type="match status" value="1"/>
</dbReference>
<dbReference type="EMBL" id="RIZI01000155">
    <property type="protein sequence ID" value="RNF63761.1"/>
    <property type="molecule type" value="Genomic_DNA"/>
</dbReference>
<evidence type="ECO:0000256" key="6">
    <source>
        <dbReference type="ARBA" id="ARBA00023098"/>
    </source>
</evidence>
<evidence type="ECO:0000256" key="4">
    <source>
        <dbReference type="ARBA" id="ARBA00022801"/>
    </source>
</evidence>
<dbReference type="InterPro" id="IPR025202">
    <property type="entry name" value="PLD-like_dom"/>
</dbReference>
<gene>
    <name evidence="9" type="ORF">EC580_06425</name>
</gene>
<evidence type="ECO:0000256" key="1">
    <source>
        <dbReference type="ARBA" id="ARBA00000798"/>
    </source>
</evidence>
<feature type="chain" id="PRO_5018251843" description="phospholipase D" evidence="7">
    <location>
        <begin position="28"/>
        <end position="213"/>
    </location>
</feature>
<dbReference type="PANTHER" id="PTHR43856">
    <property type="entry name" value="CARDIOLIPIN HYDROLASE"/>
    <property type="match status" value="1"/>
</dbReference>
<dbReference type="Pfam" id="PF13091">
    <property type="entry name" value="PLDc_2"/>
    <property type="match status" value="1"/>
</dbReference>
<dbReference type="GO" id="GO:0006793">
    <property type="term" value="P:phosphorus metabolic process"/>
    <property type="evidence" value="ECO:0007669"/>
    <property type="project" value="UniProtKB-ARBA"/>
</dbReference>
<keyword evidence="7" id="KW-0732">Signal</keyword>
<proteinExistence type="inferred from homology"/>
<feature type="signal peptide" evidence="7">
    <location>
        <begin position="1"/>
        <end position="27"/>
    </location>
</feature>
<dbReference type="SMART" id="SM00155">
    <property type="entry name" value="PLDc"/>
    <property type="match status" value="1"/>
</dbReference>
<comment type="similarity">
    <text evidence="2">Belongs to the phospholipase D family.</text>
</comment>
<evidence type="ECO:0000256" key="7">
    <source>
        <dbReference type="SAM" id="SignalP"/>
    </source>
</evidence>
<sequence length="213" mass="22714">MMRCHGHGRCTIALVLVILGMSGSAPAEDWWTTARTAVAERWSAATANVPASPTTVPAMGSIQVAFSPSGGATAAIVAALGEARQRLWVQAYSFTSAPIAKAVLAAAKRGVQVTVLLDKSQRTQQYSEADFFANQGVPVYIDDQHAIAHNKVMIIDGGTVITGSFNFSKAAEQSNAENLLILRGNPPLAALYAQNFRFHLGHATPYQPRHGRD</sequence>
<dbReference type="PROSITE" id="PS50035">
    <property type="entry name" value="PLD"/>
    <property type="match status" value="1"/>
</dbReference>
<feature type="domain" description="PLD phosphodiesterase" evidence="8">
    <location>
        <begin position="144"/>
        <end position="171"/>
    </location>
</feature>
<keyword evidence="6" id="KW-0443">Lipid metabolism</keyword>
<comment type="catalytic activity">
    <reaction evidence="1">
        <text>a 1,2-diacyl-sn-glycero-3-phosphocholine + H2O = a 1,2-diacyl-sn-glycero-3-phosphate + choline + H(+)</text>
        <dbReference type="Rhea" id="RHEA:14445"/>
        <dbReference type="ChEBI" id="CHEBI:15354"/>
        <dbReference type="ChEBI" id="CHEBI:15377"/>
        <dbReference type="ChEBI" id="CHEBI:15378"/>
        <dbReference type="ChEBI" id="CHEBI:57643"/>
        <dbReference type="ChEBI" id="CHEBI:58608"/>
        <dbReference type="EC" id="3.1.4.4"/>
    </reaction>
</comment>
<dbReference type="InterPro" id="IPR051406">
    <property type="entry name" value="PLD_domain"/>
</dbReference>
<dbReference type="GO" id="GO:0004630">
    <property type="term" value="F:phospholipase D activity"/>
    <property type="evidence" value="ECO:0007669"/>
    <property type="project" value="UniProtKB-EC"/>
</dbReference>
<organism evidence="9">
    <name type="scientific">Acidithiobacillus sulfuriphilus</name>
    <dbReference type="NCBI Taxonomy" id="1867749"/>
    <lineage>
        <taxon>Bacteria</taxon>
        <taxon>Pseudomonadati</taxon>
        <taxon>Pseudomonadota</taxon>
        <taxon>Acidithiobacillia</taxon>
        <taxon>Acidithiobacillales</taxon>
        <taxon>Acidithiobacillaceae</taxon>
        <taxon>Acidithiobacillus</taxon>
    </lineage>
</organism>
<dbReference type="PANTHER" id="PTHR43856:SF1">
    <property type="entry name" value="MITOCHONDRIAL CARDIOLIPIN HYDROLASE"/>
    <property type="match status" value="1"/>
</dbReference>
<dbReference type="SUPFAM" id="SSF56024">
    <property type="entry name" value="Phospholipase D/nuclease"/>
    <property type="match status" value="1"/>
</dbReference>
<comment type="caution">
    <text evidence="9">The sequence shown here is derived from an EMBL/GenBank/DDBJ whole genome shotgun (WGS) entry which is preliminary data.</text>
</comment>
<keyword evidence="5" id="KW-0442">Lipid degradation</keyword>
<dbReference type="RefSeq" id="WP_123103325.1">
    <property type="nucleotide sequence ID" value="NZ_CP127527.1"/>
</dbReference>
<keyword evidence="4" id="KW-0378">Hydrolase</keyword>
<evidence type="ECO:0000256" key="2">
    <source>
        <dbReference type="ARBA" id="ARBA00008664"/>
    </source>
</evidence>
<dbReference type="Gene3D" id="3.30.870.10">
    <property type="entry name" value="Endonuclease Chain A"/>
    <property type="match status" value="1"/>
</dbReference>
<name>A0A3M8R6P1_9PROT</name>
<evidence type="ECO:0000313" key="9">
    <source>
        <dbReference type="EMBL" id="RNF63761.1"/>
    </source>
</evidence>
<accession>A0A3M8R6P1</accession>
<evidence type="ECO:0000259" key="8">
    <source>
        <dbReference type="PROSITE" id="PS50035"/>
    </source>
</evidence>
<dbReference type="EC" id="3.1.4.4" evidence="3"/>
<dbReference type="GO" id="GO:0016891">
    <property type="term" value="F:RNA endonuclease activity producing 5'-phosphomonoesters, hydrolytic mechanism"/>
    <property type="evidence" value="ECO:0007669"/>
    <property type="project" value="TreeGrafter"/>
</dbReference>
<evidence type="ECO:0000256" key="5">
    <source>
        <dbReference type="ARBA" id="ARBA00022963"/>
    </source>
</evidence>
<dbReference type="GO" id="GO:0016042">
    <property type="term" value="P:lipid catabolic process"/>
    <property type="evidence" value="ECO:0007669"/>
    <property type="project" value="UniProtKB-KW"/>
</dbReference>
<dbReference type="InterPro" id="IPR001736">
    <property type="entry name" value="PLipase_D/transphosphatidylase"/>
</dbReference>
<dbReference type="OrthoDB" id="5294698at2"/>
<reference evidence="9" key="1">
    <citation type="submission" date="2018-10" db="EMBL/GenBank/DDBJ databases">
        <title>Acidithiobacillus sulfuriphilus sp. nov.: an extremely acidophilic sulfur-oxidizing chemolithotroph isolated from a neutral pH environment.</title>
        <authorList>
            <person name="Falagan C."/>
            <person name="Moya-Beltran A."/>
            <person name="Quatrini R."/>
            <person name="Johnson D.B."/>
        </authorList>
    </citation>
    <scope>NUCLEOTIDE SEQUENCE [LARGE SCALE GENOMIC DNA]</scope>
    <source>
        <strain evidence="9">CJ-2</strain>
    </source>
</reference>
<protein>
    <recommendedName>
        <fullName evidence="3">phospholipase D</fullName>
        <ecNumber evidence="3">3.1.4.4</ecNumber>
    </recommendedName>
</protein>